<accession>A0A6B2L9B5</accession>
<evidence type="ECO:0000256" key="1">
    <source>
        <dbReference type="ARBA" id="ARBA00001947"/>
    </source>
</evidence>
<keyword evidence="5" id="KW-0862">Zinc</keyword>
<evidence type="ECO:0000256" key="4">
    <source>
        <dbReference type="ARBA" id="ARBA00022801"/>
    </source>
</evidence>
<evidence type="ECO:0000313" key="7">
    <source>
        <dbReference type="EMBL" id="NDV33632.1"/>
    </source>
</evidence>
<evidence type="ECO:0000256" key="2">
    <source>
        <dbReference type="ARBA" id="ARBA00022670"/>
    </source>
</evidence>
<dbReference type="GO" id="GO:0008237">
    <property type="term" value="F:metallopeptidase activity"/>
    <property type="evidence" value="ECO:0007669"/>
    <property type="project" value="UniProtKB-KW"/>
</dbReference>
<dbReference type="InterPro" id="IPR024079">
    <property type="entry name" value="MetalloPept_cat_dom_sf"/>
</dbReference>
<evidence type="ECO:0000256" key="3">
    <source>
        <dbReference type="ARBA" id="ARBA00022723"/>
    </source>
</evidence>
<protein>
    <submittedName>
        <fullName evidence="7">Uncharacterized protein</fullName>
    </submittedName>
</protein>
<reference evidence="7" key="1">
    <citation type="journal article" date="2020" name="J. Eukaryot. Microbiol.">
        <title>De novo Sequencing, Assembly and Annotation of the Transcriptome for the Free-Living Testate Amoeba Arcella intermedia.</title>
        <authorList>
            <person name="Ribeiro G.M."/>
            <person name="Porfirio-Sousa A.L."/>
            <person name="Maurer-Alcala X.X."/>
            <person name="Katz L.A."/>
            <person name="Lahr D.J.G."/>
        </authorList>
    </citation>
    <scope>NUCLEOTIDE SEQUENCE</scope>
</reference>
<dbReference type="InterPro" id="IPR012962">
    <property type="entry name" value="Pept_M54_archaemetzincn"/>
</dbReference>
<dbReference type="GO" id="GO:0046872">
    <property type="term" value="F:metal ion binding"/>
    <property type="evidence" value="ECO:0007669"/>
    <property type="project" value="UniProtKB-KW"/>
</dbReference>
<dbReference type="PANTHER" id="PTHR15910:SF1">
    <property type="entry name" value="ARCHAEMETZINCIN-2"/>
    <property type="match status" value="1"/>
</dbReference>
<dbReference type="AlphaFoldDB" id="A0A6B2L9B5"/>
<dbReference type="EMBL" id="GIBP01004663">
    <property type="protein sequence ID" value="NDV33632.1"/>
    <property type="molecule type" value="Transcribed_RNA"/>
</dbReference>
<dbReference type="SUPFAM" id="SSF55486">
    <property type="entry name" value="Metalloproteases ('zincins'), catalytic domain"/>
    <property type="match status" value="1"/>
</dbReference>
<dbReference type="PANTHER" id="PTHR15910">
    <property type="entry name" value="ARCHAEMETZINCIN"/>
    <property type="match status" value="1"/>
</dbReference>
<dbReference type="Pfam" id="PF07998">
    <property type="entry name" value="Peptidase_M54"/>
    <property type="match status" value="1"/>
</dbReference>
<evidence type="ECO:0000256" key="5">
    <source>
        <dbReference type="ARBA" id="ARBA00022833"/>
    </source>
</evidence>
<dbReference type="Gene3D" id="3.40.390.10">
    <property type="entry name" value="Collagenase (Catalytic Domain)"/>
    <property type="match status" value="1"/>
</dbReference>
<name>A0A6B2L9B5_9EUKA</name>
<sequence length="298" mass="34683">MAIGLKYAPPALKWHLKSGPDVFPLLAPPAPGEWLYKIKETPQPFAKWKRAYLKVKQQVKRRKIYLVPVEDWNTEFPMLHLMQDYISTFYCLDVEVTPPVNIHINSGLVTAQYNNSKFQFHMKDEKKFRTTDIENVLKNLLKGDLKDGSFVAGITRRPVYADDGTALYGESDPDLYVAVVTISSFLRTDPLKHPENPFHFQLAPCLFVLAHEIGHLFFMSHCVYYNCIMGGTNGLKEFRTHNLCPVCLHKMVFVWGEEVDVLQRYQLLLQFYLQFPTIFNKQIDWHQNTIQLFKLNLK</sequence>
<dbReference type="GO" id="GO:0006508">
    <property type="term" value="P:proteolysis"/>
    <property type="evidence" value="ECO:0007669"/>
    <property type="project" value="UniProtKB-KW"/>
</dbReference>
<keyword evidence="4" id="KW-0378">Hydrolase</keyword>
<keyword evidence="6" id="KW-0482">Metalloprotease</keyword>
<keyword evidence="3" id="KW-0479">Metal-binding</keyword>
<evidence type="ECO:0000256" key="6">
    <source>
        <dbReference type="ARBA" id="ARBA00023049"/>
    </source>
</evidence>
<organism evidence="7">
    <name type="scientific">Arcella intermedia</name>
    <dbReference type="NCBI Taxonomy" id="1963864"/>
    <lineage>
        <taxon>Eukaryota</taxon>
        <taxon>Amoebozoa</taxon>
        <taxon>Tubulinea</taxon>
        <taxon>Elardia</taxon>
        <taxon>Arcellinida</taxon>
        <taxon>Sphaerothecina</taxon>
        <taxon>Arcellidae</taxon>
        <taxon>Arcella</taxon>
    </lineage>
</organism>
<proteinExistence type="predicted"/>
<comment type="cofactor">
    <cofactor evidence="1">
        <name>Zn(2+)</name>
        <dbReference type="ChEBI" id="CHEBI:29105"/>
    </cofactor>
</comment>
<keyword evidence="2" id="KW-0645">Protease</keyword>